<evidence type="ECO:0000256" key="1">
    <source>
        <dbReference type="SAM" id="Phobius"/>
    </source>
</evidence>
<proteinExistence type="predicted"/>
<accession>C4Z5E4</accession>
<keyword evidence="1" id="KW-0472">Membrane</keyword>
<evidence type="ECO:0000313" key="2">
    <source>
        <dbReference type="EMBL" id="ACR71803.1"/>
    </source>
</evidence>
<protein>
    <recommendedName>
        <fullName evidence="4">Prepilin-type N-terminal cleavage/methylation domain-containing protein</fullName>
    </recommendedName>
</protein>
<dbReference type="InterPro" id="IPR012902">
    <property type="entry name" value="N_methyl_site"/>
</dbReference>
<dbReference type="NCBIfam" id="TIGR02532">
    <property type="entry name" value="IV_pilin_GFxxxE"/>
    <property type="match status" value="1"/>
</dbReference>
<dbReference type="RefSeq" id="WP_012739039.1">
    <property type="nucleotide sequence ID" value="NC_012778.1"/>
</dbReference>
<keyword evidence="3" id="KW-1185">Reference proteome</keyword>
<gene>
    <name evidence="2" type="ordered locus">EUBELI_00795</name>
</gene>
<keyword evidence="1" id="KW-0812">Transmembrane</keyword>
<dbReference type="EMBL" id="CP001104">
    <property type="protein sequence ID" value="ACR71803.1"/>
    <property type="molecule type" value="Genomic_DNA"/>
</dbReference>
<dbReference type="STRING" id="515620.EUBELI_00795"/>
<evidence type="ECO:0008006" key="4">
    <source>
        <dbReference type="Google" id="ProtNLM"/>
    </source>
</evidence>
<dbReference type="KEGG" id="eel:EUBELI_00795"/>
<keyword evidence="1" id="KW-1133">Transmembrane helix</keyword>
<name>C4Z5E4_LACE2</name>
<dbReference type="Pfam" id="PF07963">
    <property type="entry name" value="N_methyl"/>
    <property type="match status" value="1"/>
</dbReference>
<dbReference type="GeneID" id="41355534"/>
<dbReference type="InterPro" id="IPR045584">
    <property type="entry name" value="Pilin-like"/>
</dbReference>
<dbReference type="Proteomes" id="UP000001476">
    <property type="component" value="Chromosome"/>
</dbReference>
<dbReference type="AlphaFoldDB" id="C4Z5E4"/>
<evidence type="ECO:0000313" key="3">
    <source>
        <dbReference type="Proteomes" id="UP000001476"/>
    </source>
</evidence>
<feature type="transmembrane region" description="Helical" evidence="1">
    <location>
        <begin position="20"/>
        <end position="42"/>
    </location>
</feature>
<dbReference type="HOGENOM" id="CLU_719020_0_0_9"/>
<sequence length="435" mass="48004">MSLFIRKGKLNNSGFSLVEVLVAIVILAIISLPVLSTFSNAARINAKARRTENANTAINNIVEEARIVSLDNLADGNGKYNYQTLGTSNNTYLVADKGQQYFTGVDGEKYFIRTKFNSNPYNSNANAAAGNKKTNNDINSAGLSVYADITASNSYVYRDDSADTEAIKYFSDLNKTAVSRTDISKTIDVTISIKEKSSNHFTQDISVNVTYKYIKEAGKYPDYTARSMDMVTWEFPAHVTGSGTSAVYTISGKIKDNAKNMYIFYTPYQGEAVSGKSYTDSVTEAEMTSGSVATERININYDYPSTYSLTSADHVIKDVDVYLFEMEKVVDTSTVVGSPVYKKMGTNISNVYINGAKAISSVNGTTPVTVYSNIEKWGEINSALTKHINNKDVLYQMTVDVWLWRDVKDEIDDIVDSNTEPTAEKITTLTTTKED</sequence>
<dbReference type="SUPFAM" id="SSF54523">
    <property type="entry name" value="Pili subunits"/>
    <property type="match status" value="1"/>
</dbReference>
<reference evidence="2 3" key="1">
    <citation type="journal article" date="2009" name="Proc. Natl. Acad. Sci. U.S.A.">
        <title>Characterizing a model human gut microbiota composed of members of its two dominant bacterial phyla.</title>
        <authorList>
            <person name="Mahowald M.A."/>
            <person name="Rey F.E."/>
            <person name="Seedorf H."/>
            <person name="Turnbaugh P.J."/>
            <person name="Fulton R.S."/>
            <person name="Wollam A."/>
            <person name="Shah N."/>
            <person name="Wang C."/>
            <person name="Magrini V."/>
            <person name="Wilson R.K."/>
            <person name="Cantarel B.L."/>
            <person name="Coutinho P.M."/>
            <person name="Henrissat B."/>
            <person name="Crock L.W."/>
            <person name="Russell A."/>
            <person name="Verberkmoes N.C."/>
            <person name="Hettich R.L."/>
            <person name="Gordon J.I."/>
        </authorList>
    </citation>
    <scope>NUCLEOTIDE SEQUENCE [LARGE SCALE GENOMIC DNA]</scope>
    <source>
        <strain evidence="3">ATCC 27750 / DSM 3376 / VPI C15-48 / C15-B4</strain>
    </source>
</reference>
<organism evidence="2 3">
    <name type="scientific">Lachnospira eligens (strain ATCC 27750 / DSM 3376 / VPI C15-48 / C15-B4)</name>
    <name type="common">Eubacterium eligens</name>
    <dbReference type="NCBI Taxonomy" id="515620"/>
    <lineage>
        <taxon>Bacteria</taxon>
        <taxon>Bacillati</taxon>
        <taxon>Bacillota</taxon>
        <taxon>Clostridia</taxon>
        <taxon>Lachnospirales</taxon>
        <taxon>Lachnospiraceae</taxon>
        <taxon>Lachnospira</taxon>
    </lineage>
</organism>